<keyword evidence="8 20" id="KW-0808">Transferase</keyword>
<proteinExistence type="inferred from homology"/>
<evidence type="ECO:0000256" key="16">
    <source>
        <dbReference type="ARBA" id="ARBA00034066"/>
    </source>
</evidence>
<evidence type="ECO:0000256" key="13">
    <source>
        <dbReference type="ARBA" id="ARBA00023136"/>
    </source>
</evidence>
<dbReference type="GO" id="GO:0046872">
    <property type="term" value="F:metal ion binding"/>
    <property type="evidence" value="ECO:0007669"/>
    <property type="project" value="UniProtKB-KW"/>
</dbReference>
<comment type="caution">
    <text evidence="20">The sequence shown here is derived from an EMBL/GenBank/DDBJ whole genome shotgun (WGS) entry which is preliminary data.</text>
</comment>
<dbReference type="GO" id="GO:0004576">
    <property type="term" value="F:oligosaccharyl transferase activity"/>
    <property type="evidence" value="ECO:0007669"/>
    <property type="project" value="InterPro"/>
</dbReference>
<comment type="cofactor">
    <cofactor evidence="2">
        <name>Mg(2+)</name>
        <dbReference type="ChEBI" id="CHEBI:18420"/>
    </cofactor>
</comment>
<dbReference type="UniPathway" id="UPA00378"/>
<feature type="transmembrane region" description="Helical" evidence="18">
    <location>
        <begin position="15"/>
        <end position="32"/>
    </location>
</feature>
<dbReference type="AlphaFoldDB" id="A0A3R7VUX7"/>
<keyword evidence="13 18" id="KW-0472">Membrane</keyword>
<evidence type="ECO:0000256" key="14">
    <source>
        <dbReference type="ARBA" id="ARBA00023211"/>
    </source>
</evidence>
<evidence type="ECO:0000256" key="18">
    <source>
        <dbReference type="SAM" id="Phobius"/>
    </source>
</evidence>
<feature type="region of interest" description="Disordered" evidence="17">
    <location>
        <begin position="194"/>
        <end position="213"/>
    </location>
</feature>
<evidence type="ECO:0000256" key="7">
    <source>
        <dbReference type="ARBA" id="ARBA00022676"/>
    </source>
</evidence>
<dbReference type="EMBL" id="QZAB01000131">
    <property type="protein sequence ID" value="RQD89937.1"/>
    <property type="molecule type" value="Genomic_DNA"/>
</dbReference>
<dbReference type="Pfam" id="PF22627">
    <property type="entry name" value="AglB_core-like"/>
    <property type="match status" value="1"/>
</dbReference>
<dbReference type="Proteomes" id="UP000284763">
    <property type="component" value="Unassembled WGS sequence"/>
</dbReference>
<evidence type="ECO:0000259" key="19">
    <source>
        <dbReference type="Pfam" id="PF22627"/>
    </source>
</evidence>
<feature type="transmembrane region" description="Helical" evidence="18">
    <location>
        <begin position="44"/>
        <end position="65"/>
    </location>
</feature>
<evidence type="ECO:0000256" key="15">
    <source>
        <dbReference type="ARBA" id="ARBA00030679"/>
    </source>
</evidence>
<sequence>MVSLTPEIGGDKSKHLIGLAIGILAFPVLTAISLEFNRRGLNKYYYPLTAIVLAAVTYISARLFIPELYSLIGEIGTYFLREAGGLTIAEASPLLIRGGEFTLAPLWYTFGAGAIISFLVLAYLLFIAVTQKNTQEKTFLIVWSVIIIWAMLQQNRFTYYYAVNVAILCSFAGIMVLDKAGWPQLINSLKNKLSNNDTESTEPKKKKKKSKSKNISENQKLTIWHIASVLIIVLVLVYPAASLSVEQASRDIGGLNGPWIDSMHWLKYNTPDNGVDYLEIYEPRPEDADYYPYPEEAYGVMSWWDYGHWITAIGERIPHANPFQRG</sequence>
<evidence type="ECO:0000256" key="11">
    <source>
        <dbReference type="ARBA" id="ARBA00022842"/>
    </source>
</evidence>
<dbReference type="PANTHER" id="PTHR13872">
    <property type="entry name" value="DOLICHYL-DIPHOSPHOOLIGOSACCHARIDE--PROTEIN GLYCOSYLTRANSFERASE SUBUNIT"/>
    <property type="match status" value="1"/>
</dbReference>
<evidence type="ECO:0000256" key="2">
    <source>
        <dbReference type="ARBA" id="ARBA00001946"/>
    </source>
</evidence>
<feature type="domain" description="AglB-like core" evidence="19">
    <location>
        <begin position="259"/>
        <end position="326"/>
    </location>
</feature>
<organism evidence="20 21">
    <name type="scientific">Methanosalsum natronophilum</name>
    <dbReference type="NCBI Taxonomy" id="768733"/>
    <lineage>
        <taxon>Archaea</taxon>
        <taxon>Methanobacteriati</taxon>
        <taxon>Methanobacteriota</taxon>
        <taxon>Stenosarchaea group</taxon>
        <taxon>Methanomicrobia</taxon>
        <taxon>Methanosarcinales</taxon>
        <taxon>Methanosarcinaceae</taxon>
        <taxon>Methanosalsum</taxon>
    </lineage>
</organism>
<dbReference type="EC" id="2.4.99.21" evidence="6"/>
<protein>
    <recommendedName>
        <fullName evidence="6">dolichyl-phosphooligosaccharide-protein glycotransferase</fullName>
        <ecNumber evidence="6">2.4.99.21</ecNumber>
    </recommendedName>
    <alternativeName>
        <fullName evidence="15">Oligosaccharyl transferase</fullName>
    </alternativeName>
</protein>
<evidence type="ECO:0000256" key="9">
    <source>
        <dbReference type="ARBA" id="ARBA00022692"/>
    </source>
</evidence>
<evidence type="ECO:0000256" key="1">
    <source>
        <dbReference type="ARBA" id="ARBA00001936"/>
    </source>
</evidence>
<evidence type="ECO:0000256" key="17">
    <source>
        <dbReference type="SAM" id="MobiDB-lite"/>
    </source>
</evidence>
<keyword evidence="11" id="KW-0460">Magnesium</keyword>
<comment type="similarity">
    <text evidence="5">Belongs to the STT3 family.</text>
</comment>
<dbReference type="Gene3D" id="3.40.50.12610">
    <property type="match status" value="1"/>
</dbReference>
<comment type="cofactor">
    <cofactor evidence="1">
        <name>Mn(2+)</name>
        <dbReference type="ChEBI" id="CHEBI:29035"/>
    </cofactor>
</comment>
<evidence type="ECO:0000313" key="20">
    <source>
        <dbReference type="EMBL" id="RQD89937.1"/>
    </source>
</evidence>
<evidence type="ECO:0000256" key="5">
    <source>
        <dbReference type="ARBA" id="ARBA00010810"/>
    </source>
</evidence>
<evidence type="ECO:0000256" key="8">
    <source>
        <dbReference type="ARBA" id="ARBA00022679"/>
    </source>
</evidence>
<dbReference type="GO" id="GO:0005886">
    <property type="term" value="C:plasma membrane"/>
    <property type="evidence" value="ECO:0007669"/>
    <property type="project" value="UniProtKB-SubCell"/>
</dbReference>
<comment type="subcellular location">
    <subcellularLocation>
        <location evidence="3">Cell membrane</location>
        <topology evidence="3">Multi-pass membrane protein</topology>
    </subcellularLocation>
</comment>
<dbReference type="PANTHER" id="PTHR13872:SF1">
    <property type="entry name" value="DOLICHYL-DIPHOSPHOOLIGOSACCHARIDE--PROTEIN GLYCOSYLTRANSFERASE SUBUNIT STT3B"/>
    <property type="match status" value="1"/>
</dbReference>
<keyword evidence="12 18" id="KW-1133">Transmembrane helix</keyword>
<keyword evidence="14" id="KW-0464">Manganese</keyword>
<accession>A0A3R7VUX7</accession>
<evidence type="ECO:0000256" key="10">
    <source>
        <dbReference type="ARBA" id="ARBA00022723"/>
    </source>
</evidence>
<gene>
    <name evidence="20" type="ORF">D5R95_01950</name>
</gene>
<name>A0A3R7VUX7_9EURY</name>
<keyword evidence="7" id="KW-0328">Glycosyltransferase</keyword>
<comment type="catalytic activity">
    <reaction evidence="16">
        <text>an archaeal dolichyl phosphooligosaccharide + [protein]-L-asparagine = an archaeal dolichyl phosphate + a glycoprotein with the oligosaccharide chain attached by N-beta-D-glycosyl linkage to a protein L-asparagine.</text>
        <dbReference type="EC" id="2.4.99.21"/>
    </reaction>
</comment>
<feature type="transmembrane region" description="Helical" evidence="18">
    <location>
        <begin position="159"/>
        <end position="177"/>
    </location>
</feature>
<comment type="pathway">
    <text evidence="4">Protein modification; protein glycosylation.</text>
</comment>
<feature type="non-terminal residue" evidence="20">
    <location>
        <position position="326"/>
    </location>
</feature>
<evidence type="ECO:0000256" key="12">
    <source>
        <dbReference type="ARBA" id="ARBA00022989"/>
    </source>
</evidence>
<dbReference type="InterPro" id="IPR003674">
    <property type="entry name" value="Oligo_trans_STT3"/>
</dbReference>
<evidence type="ECO:0000256" key="6">
    <source>
        <dbReference type="ARBA" id="ARBA00012602"/>
    </source>
</evidence>
<evidence type="ECO:0000256" key="3">
    <source>
        <dbReference type="ARBA" id="ARBA00004651"/>
    </source>
</evidence>
<evidence type="ECO:0000313" key="21">
    <source>
        <dbReference type="Proteomes" id="UP000284763"/>
    </source>
</evidence>
<reference evidence="20 21" key="1">
    <citation type="submission" date="2018-08" db="EMBL/GenBank/DDBJ databases">
        <title>The metabolism and importance of syntrophic acetate oxidation coupled to methane or sulfide production in haloalkaline environments.</title>
        <authorList>
            <person name="Timmers P.H.A."/>
            <person name="Vavourakis C.D."/>
            <person name="Sorokin D.Y."/>
            <person name="Sinninghe Damste J.S."/>
            <person name="Muyzer G."/>
            <person name="Stams A.J.M."/>
            <person name="Plugge C.M."/>
        </authorList>
    </citation>
    <scope>NUCLEOTIDE SEQUENCE [LARGE SCALE GENOMIC DNA]</scope>
    <source>
        <strain evidence="20">MSAO_Arc3</strain>
    </source>
</reference>
<evidence type="ECO:0000256" key="4">
    <source>
        <dbReference type="ARBA" id="ARBA00004922"/>
    </source>
</evidence>
<keyword evidence="10" id="KW-0479">Metal-binding</keyword>
<feature type="transmembrane region" description="Helical" evidence="18">
    <location>
        <begin position="106"/>
        <end position="126"/>
    </location>
</feature>
<feature type="transmembrane region" description="Helical" evidence="18">
    <location>
        <begin position="221"/>
        <end position="241"/>
    </location>
</feature>
<dbReference type="InterPro" id="IPR054479">
    <property type="entry name" value="AglB-like_core"/>
</dbReference>
<keyword evidence="9 18" id="KW-0812">Transmembrane</keyword>